<evidence type="ECO:0000256" key="4">
    <source>
        <dbReference type="ARBA" id="ARBA00022475"/>
    </source>
</evidence>
<feature type="transmembrane region" description="Helical" evidence="8">
    <location>
        <begin position="347"/>
        <end position="366"/>
    </location>
</feature>
<evidence type="ECO:0000256" key="8">
    <source>
        <dbReference type="SAM" id="Phobius"/>
    </source>
</evidence>
<feature type="transmembrane region" description="Helical" evidence="8">
    <location>
        <begin position="154"/>
        <end position="171"/>
    </location>
</feature>
<feature type="transmembrane region" description="Helical" evidence="8">
    <location>
        <begin position="288"/>
        <end position="310"/>
    </location>
</feature>
<keyword evidence="7 8" id="KW-0472">Membrane</keyword>
<comment type="subcellular location">
    <subcellularLocation>
        <location evidence="1">Cell membrane</location>
        <topology evidence="1">Multi-pass membrane protein</topology>
    </subcellularLocation>
</comment>
<gene>
    <name evidence="10" type="ORF">SAMN04488052_101635</name>
</gene>
<dbReference type="Proteomes" id="UP000199657">
    <property type="component" value="Unassembled WGS sequence"/>
</dbReference>
<dbReference type="AlphaFoldDB" id="A0A1H8QKJ4"/>
<organism evidence="10 11">
    <name type="scientific">Aquisalimonas asiatica</name>
    <dbReference type="NCBI Taxonomy" id="406100"/>
    <lineage>
        <taxon>Bacteria</taxon>
        <taxon>Pseudomonadati</taxon>
        <taxon>Pseudomonadota</taxon>
        <taxon>Gammaproteobacteria</taxon>
        <taxon>Chromatiales</taxon>
        <taxon>Ectothiorhodospiraceae</taxon>
        <taxon>Aquisalimonas</taxon>
    </lineage>
</organism>
<dbReference type="Pfam" id="PF07690">
    <property type="entry name" value="MFS_1"/>
    <property type="match status" value="1"/>
</dbReference>
<protein>
    <submittedName>
        <fullName evidence="10">MFS transporter, YNFM family, putative membrane transport protein</fullName>
    </submittedName>
</protein>
<comment type="similarity">
    <text evidence="2">Belongs to the major facilitator superfamily.</text>
</comment>
<feature type="transmembrane region" description="Helical" evidence="8">
    <location>
        <begin position="235"/>
        <end position="252"/>
    </location>
</feature>
<evidence type="ECO:0000256" key="5">
    <source>
        <dbReference type="ARBA" id="ARBA00022692"/>
    </source>
</evidence>
<evidence type="ECO:0000256" key="1">
    <source>
        <dbReference type="ARBA" id="ARBA00004651"/>
    </source>
</evidence>
<name>A0A1H8QKJ4_9GAMM</name>
<feature type="transmembrane region" description="Helical" evidence="8">
    <location>
        <begin position="36"/>
        <end position="58"/>
    </location>
</feature>
<dbReference type="RefSeq" id="WP_091639836.1">
    <property type="nucleotide sequence ID" value="NZ_FOEG01000001.1"/>
</dbReference>
<evidence type="ECO:0000256" key="2">
    <source>
        <dbReference type="ARBA" id="ARBA00008335"/>
    </source>
</evidence>
<reference evidence="10 11" key="1">
    <citation type="submission" date="2016-10" db="EMBL/GenBank/DDBJ databases">
        <authorList>
            <person name="de Groot N.N."/>
        </authorList>
    </citation>
    <scope>NUCLEOTIDE SEQUENCE [LARGE SCALE GENOMIC DNA]</scope>
    <source>
        <strain evidence="10 11">CGMCC 1.6291</strain>
    </source>
</reference>
<feature type="transmembrane region" description="Helical" evidence="8">
    <location>
        <begin position="192"/>
        <end position="215"/>
    </location>
</feature>
<dbReference type="InterPro" id="IPR011701">
    <property type="entry name" value="MFS"/>
</dbReference>
<dbReference type="Gene3D" id="1.20.1250.20">
    <property type="entry name" value="MFS general substrate transporter like domains"/>
    <property type="match status" value="1"/>
</dbReference>
<dbReference type="GO" id="GO:0005886">
    <property type="term" value="C:plasma membrane"/>
    <property type="evidence" value="ECO:0007669"/>
    <property type="project" value="UniProtKB-SubCell"/>
</dbReference>
<dbReference type="InterPro" id="IPR036259">
    <property type="entry name" value="MFS_trans_sf"/>
</dbReference>
<keyword evidence="3" id="KW-0813">Transport</keyword>
<feature type="transmembrane region" description="Helical" evidence="8">
    <location>
        <begin position="125"/>
        <end position="148"/>
    </location>
</feature>
<evidence type="ECO:0000256" key="7">
    <source>
        <dbReference type="ARBA" id="ARBA00023136"/>
    </source>
</evidence>
<dbReference type="PANTHER" id="PTHR43271:SF1">
    <property type="entry name" value="INNER MEMBRANE TRANSPORT PROTEIN YNFM"/>
    <property type="match status" value="1"/>
</dbReference>
<dbReference type="PANTHER" id="PTHR43271">
    <property type="entry name" value="BLL2771 PROTEIN"/>
    <property type="match status" value="1"/>
</dbReference>
<evidence type="ECO:0000259" key="9">
    <source>
        <dbReference type="PROSITE" id="PS50850"/>
    </source>
</evidence>
<feature type="domain" description="Major facilitator superfamily (MFS) profile" evidence="9">
    <location>
        <begin position="1"/>
        <end position="369"/>
    </location>
</feature>
<feature type="transmembrane region" description="Helical" evidence="8">
    <location>
        <begin position="70"/>
        <end position="93"/>
    </location>
</feature>
<feature type="transmembrane region" description="Helical" evidence="8">
    <location>
        <begin position="322"/>
        <end position="341"/>
    </location>
</feature>
<keyword evidence="4" id="KW-1003">Cell membrane</keyword>
<dbReference type="OrthoDB" id="63984at2"/>
<dbReference type="GO" id="GO:0022857">
    <property type="term" value="F:transmembrane transporter activity"/>
    <property type="evidence" value="ECO:0007669"/>
    <property type="project" value="InterPro"/>
</dbReference>
<keyword evidence="6 8" id="KW-1133">Transmembrane helix</keyword>
<evidence type="ECO:0000313" key="10">
    <source>
        <dbReference type="EMBL" id="SEO54739.1"/>
    </source>
</evidence>
<feature type="transmembrane region" description="Helical" evidence="8">
    <location>
        <begin position="264"/>
        <end position="282"/>
    </location>
</feature>
<keyword evidence="11" id="KW-1185">Reference proteome</keyword>
<dbReference type="CDD" id="cd17324">
    <property type="entry name" value="MFS_NepI_like"/>
    <property type="match status" value="1"/>
</dbReference>
<dbReference type="STRING" id="406100.SAMN04488052_101635"/>
<keyword evidence="5 8" id="KW-0812">Transmembrane</keyword>
<feature type="transmembrane region" description="Helical" evidence="8">
    <location>
        <begin position="99"/>
        <end position="118"/>
    </location>
</feature>
<dbReference type="PROSITE" id="PS50850">
    <property type="entry name" value="MFS"/>
    <property type="match status" value="1"/>
</dbReference>
<dbReference type="EMBL" id="FOEG01000001">
    <property type="protein sequence ID" value="SEO54739.1"/>
    <property type="molecule type" value="Genomic_DNA"/>
</dbReference>
<evidence type="ECO:0000256" key="3">
    <source>
        <dbReference type="ARBA" id="ARBA00022448"/>
    </source>
</evidence>
<dbReference type="InterPro" id="IPR020846">
    <property type="entry name" value="MFS_dom"/>
</dbReference>
<proteinExistence type="inferred from homology"/>
<accession>A0A1H8QKJ4</accession>
<sequence>MTRLLVATVLVFCALYAPQPLLPLLADLYGVSETRAALLITATLLPLSIAPILYGLWLERLSARRVLAGAVALLGVSQIVFALADSFTVLLVARIAQGILIPAALTALMTFIAGRVAAERLAATMAAYVAATVLGGFLGRALAGLISAYWSWEAAFWLLGGGLLALTPLLLRLDGDQPPNAARINWRTCREVFARPGVAATCLIGFSVFFVFAALLTYLPFRAVQLRPETGEDTIALLYAGYLMGIVVALASGRITRWSGSARATVRLGLGVFLLATLGFLVPSLPALFAVMLVFCGGMFLVHGTAPGIVNALAPDRRGVVNGLYIAAYYAGGTLGAWLPGILYAHIGWAAMVSAVALMLLVATAASRGLPGPHSSQSKAES</sequence>
<evidence type="ECO:0000313" key="11">
    <source>
        <dbReference type="Proteomes" id="UP000199657"/>
    </source>
</evidence>
<dbReference type="SUPFAM" id="SSF103473">
    <property type="entry name" value="MFS general substrate transporter"/>
    <property type="match status" value="1"/>
</dbReference>
<evidence type="ECO:0000256" key="6">
    <source>
        <dbReference type="ARBA" id="ARBA00022989"/>
    </source>
</evidence>